<evidence type="ECO:0000313" key="6">
    <source>
        <dbReference type="EMBL" id="CAB5227530.1"/>
    </source>
</evidence>
<evidence type="ECO:0000313" key="4">
    <source>
        <dbReference type="EMBL" id="CAB4197964.1"/>
    </source>
</evidence>
<dbReference type="EMBL" id="LR796840">
    <property type="protein sequence ID" value="CAB4169158.1"/>
    <property type="molecule type" value="Genomic_DNA"/>
</dbReference>
<sequence>MTIPALNNLVTVEQLVKKYPQLTLGGVRWWIFHRKTNNLQDSKAIIKISRKIFIDETRFIDWLYKNKVK</sequence>
<dbReference type="EMBL" id="LR797362">
    <property type="protein sequence ID" value="CAB4210731.1"/>
    <property type="molecule type" value="Genomic_DNA"/>
</dbReference>
<evidence type="ECO:0000313" key="3">
    <source>
        <dbReference type="EMBL" id="CAB4181287.1"/>
    </source>
</evidence>
<gene>
    <name evidence="3" type="ORF">UFOVP1074_50</name>
    <name evidence="4" type="ORF">UFOVP1310_31</name>
    <name evidence="5" type="ORF">UFOVP1424_41</name>
    <name evidence="6" type="ORF">UFOVP1521_41</name>
    <name evidence="1" type="ORF">UFOVP899_54</name>
    <name evidence="2" type="ORF">UFOVP987_53</name>
</gene>
<evidence type="ECO:0000313" key="1">
    <source>
        <dbReference type="EMBL" id="CAB4169158.1"/>
    </source>
</evidence>
<dbReference type="EMBL" id="LR797262">
    <property type="protein sequence ID" value="CAB4197964.1"/>
    <property type="molecule type" value="Genomic_DNA"/>
</dbReference>
<reference evidence="3" key="1">
    <citation type="submission" date="2020-05" db="EMBL/GenBank/DDBJ databases">
        <authorList>
            <person name="Chiriac C."/>
            <person name="Salcher M."/>
            <person name="Ghai R."/>
            <person name="Kavagutti S V."/>
        </authorList>
    </citation>
    <scope>NUCLEOTIDE SEQUENCE</scope>
</reference>
<organism evidence="3">
    <name type="scientific">uncultured Caudovirales phage</name>
    <dbReference type="NCBI Taxonomy" id="2100421"/>
    <lineage>
        <taxon>Viruses</taxon>
        <taxon>Duplodnaviria</taxon>
        <taxon>Heunggongvirae</taxon>
        <taxon>Uroviricota</taxon>
        <taxon>Caudoviricetes</taxon>
        <taxon>Peduoviridae</taxon>
        <taxon>Maltschvirus</taxon>
        <taxon>Maltschvirus maltsch</taxon>
    </lineage>
</organism>
<name>A0A6J5QFZ3_9CAUD</name>
<dbReference type="EMBL" id="LR798374">
    <property type="protein sequence ID" value="CAB5227530.1"/>
    <property type="molecule type" value="Genomic_DNA"/>
</dbReference>
<evidence type="ECO:0000313" key="5">
    <source>
        <dbReference type="EMBL" id="CAB4210731.1"/>
    </source>
</evidence>
<protein>
    <submittedName>
        <fullName evidence="3">Uncharacterized protein</fullName>
    </submittedName>
</protein>
<evidence type="ECO:0000313" key="2">
    <source>
        <dbReference type="EMBL" id="CAB4176707.1"/>
    </source>
</evidence>
<proteinExistence type="predicted"/>
<accession>A0A6J5QFZ3</accession>
<dbReference type="EMBL" id="LR796935">
    <property type="protein sequence ID" value="CAB4176707.1"/>
    <property type="molecule type" value="Genomic_DNA"/>
</dbReference>
<dbReference type="EMBL" id="LR797006">
    <property type="protein sequence ID" value="CAB4181287.1"/>
    <property type="molecule type" value="Genomic_DNA"/>
</dbReference>